<evidence type="ECO:0000256" key="7">
    <source>
        <dbReference type="ARBA" id="ARBA00049183"/>
    </source>
</evidence>
<dbReference type="RefSeq" id="WP_271052647.1">
    <property type="nucleotide sequence ID" value="NZ_JAQIIO010000001.1"/>
</dbReference>
<dbReference type="Gene3D" id="3.40.50.11720">
    <property type="entry name" value="3-Deoxy-D-manno-octulosonic-acid transferase, N-terminal domain"/>
    <property type="match status" value="1"/>
</dbReference>
<keyword evidence="8" id="KW-0472">Membrane</keyword>
<evidence type="ECO:0000313" key="10">
    <source>
        <dbReference type="EMBL" id="MDA5093050.1"/>
    </source>
</evidence>
<keyword evidence="5 8" id="KW-0808">Transferase</keyword>
<organism evidence="10 11">
    <name type="scientific">Aliiroseovarius salicola</name>
    <dbReference type="NCBI Taxonomy" id="3009082"/>
    <lineage>
        <taxon>Bacteria</taxon>
        <taxon>Pseudomonadati</taxon>
        <taxon>Pseudomonadota</taxon>
        <taxon>Alphaproteobacteria</taxon>
        <taxon>Rhodobacterales</taxon>
        <taxon>Paracoccaceae</taxon>
        <taxon>Aliiroseovarius</taxon>
    </lineage>
</organism>
<proteinExistence type="inferred from homology"/>
<comment type="subcellular location">
    <subcellularLocation>
        <location evidence="8">Cell membrane</location>
    </subcellularLocation>
</comment>
<name>A0ABT4VXQ9_9RHOB</name>
<keyword evidence="11" id="KW-1185">Reference proteome</keyword>
<comment type="pathway">
    <text evidence="2 8">Bacterial outer membrane biogenesis; LPS core biosynthesis.</text>
</comment>
<dbReference type="EC" id="2.4.99.12" evidence="3 8"/>
<accession>A0ABT4VXQ9</accession>
<evidence type="ECO:0000313" key="11">
    <source>
        <dbReference type="Proteomes" id="UP001528040"/>
    </source>
</evidence>
<evidence type="ECO:0000256" key="3">
    <source>
        <dbReference type="ARBA" id="ARBA00012621"/>
    </source>
</evidence>
<comment type="function">
    <text evidence="1 8">Involved in lipopolysaccharide (LPS) biosynthesis. Catalyzes the transfer of 3-deoxy-D-manno-octulosonate (Kdo) residue(s) from CMP-Kdo to lipid IV(A), the tetraacyldisaccharide-1,4'-bisphosphate precursor of lipid A.</text>
</comment>
<gene>
    <name evidence="10" type="ORF">O2N63_03025</name>
</gene>
<evidence type="ECO:0000256" key="4">
    <source>
        <dbReference type="ARBA" id="ARBA00019077"/>
    </source>
</evidence>
<evidence type="ECO:0000256" key="2">
    <source>
        <dbReference type="ARBA" id="ARBA00004713"/>
    </source>
</evidence>
<evidence type="ECO:0000259" key="9">
    <source>
        <dbReference type="Pfam" id="PF04413"/>
    </source>
</evidence>
<dbReference type="Gene3D" id="3.40.50.2000">
    <property type="entry name" value="Glycogen Phosphorylase B"/>
    <property type="match status" value="1"/>
</dbReference>
<keyword evidence="8" id="KW-1003">Cell membrane</keyword>
<evidence type="ECO:0000256" key="6">
    <source>
        <dbReference type="ARBA" id="ARBA00031445"/>
    </source>
</evidence>
<dbReference type="Pfam" id="PF04413">
    <property type="entry name" value="Glycos_transf_N"/>
    <property type="match status" value="1"/>
</dbReference>
<comment type="similarity">
    <text evidence="8">Belongs to the glycosyltransferase group 1 family.</text>
</comment>
<dbReference type="Proteomes" id="UP001528040">
    <property type="component" value="Unassembled WGS sequence"/>
</dbReference>
<dbReference type="InterPro" id="IPR007507">
    <property type="entry name" value="Glycos_transf_N"/>
</dbReference>
<protein>
    <recommendedName>
        <fullName evidence="4 8">3-deoxy-D-manno-octulosonic acid transferase</fullName>
        <shortName evidence="8">Kdo transferase</shortName>
        <ecNumber evidence="3 8">2.4.99.12</ecNumber>
    </recommendedName>
    <alternativeName>
        <fullName evidence="6 8">Lipid IV(A) 3-deoxy-D-manno-octulosonic acid transferase</fullName>
    </alternativeName>
</protein>
<sequence length="417" mass="45677">MLPPGVYVHQLVHRLKARKAHLRPEPQKSPRPEGGPLIWCHVGTLGDLHALEDFIRQLIRTRDDLCFLITRPDDCSASPPAEDLKDFVLPTPLPRDNTKSVVEFLDHWRPDLLLWMEQKFEVTLLAETHRRAIPAIWINARSPLLGQPPLTWLRSTARALASGFDTLLAENETCAAALSRLGVPSGKLKVAGVLQKQTQPPSCNMAERDDVANILAGRPVWLALGVSSEEDLQVVSAHRHVMRKSHRLLLVLVPDECERAPDLAKALERDGWVVGLRSEGADPTADIHIYIADLPQEEGLWMHLSPITLIGHTMSGGMCMSPNIAASLGSVVLYGSRLDQHAAAFARLDAAGAAVQVKDEAALAAKIEYLLQPEHAAEIAMAAWEITTSGAELSSLVEDLVLTALDDQKDAQTEQKG</sequence>
<comment type="catalytic activity">
    <reaction evidence="7 8">
        <text>lipid IVA (E. coli) + CMP-3-deoxy-beta-D-manno-octulosonate = alpha-Kdo-(2-&gt;6)-lipid IVA (E. coli) + CMP + H(+)</text>
        <dbReference type="Rhea" id="RHEA:28066"/>
        <dbReference type="ChEBI" id="CHEBI:15378"/>
        <dbReference type="ChEBI" id="CHEBI:58603"/>
        <dbReference type="ChEBI" id="CHEBI:60364"/>
        <dbReference type="ChEBI" id="CHEBI:60377"/>
        <dbReference type="ChEBI" id="CHEBI:85987"/>
        <dbReference type="EC" id="2.4.99.12"/>
    </reaction>
</comment>
<dbReference type="InterPro" id="IPR038107">
    <property type="entry name" value="Glycos_transf_N_sf"/>
</dbReference>
<evidence type="ECO:0000256" key="5">
    <source>
        <dbReference type="ARBA" id="ARBA00022679"/>
    </source>
</evidence>
<dbReference type="EMBL" id="JAQIIO010000001">
    <property type="protein sequence ID" value="MDA5093050.1"/>
    <property type="molecule type" value="Genomic_DNA"/>
</dbReference>
<evidence type="ECO:0000256" key="1">
    <source>
        <dbReference type="ARBA" id="ARBA00003394"/>
    </source>
</evidence>
<comment type="caution">
    <text evidence="10">The sequence shown here is derived from an EMBL/GenBank/DDBJ whole genome shotgun (WGS) entry which is preliminary data.</text>
</comment>
<reference evidence="10 11" key="1">
    <citation type="submission" date="2023-01" db="EMBL/GenBank/DDBJ databases">
        <authorList>
            <person name="Yoon J.-W."/>
        </authorList>
    </citation>
    <scope>NUCLEOTIDE SEQUENCE [LARGE SCALE GENOMIC DNA]</scope>
    <source>
        <strain evidence="10 11">KMU-50</strain>
    </source>
</reference>
<dbReference type="InterPro" id="IPR039901">
    <property type="entry name" value="Kdotransferase"/>
</dbReference>
<dbReference type="PANTHER" id="PTHR42755">
    <property type="entry name" value="3-DEOXY-MANNO-OCTULOSONATE CYTIDYLYLTRANSFERASE"/>
    <property type="match status" value="1"/>
</dbReference>
<evidence type="ECO:0000256" key="8">
    <source>
        <dbReference type="RuleBase" id="RU365103"/>
    </source>
</evidence>
<keyword evidence="8" id="KW-0448">Lipopolysaccharide biosynthesis</keyword>
<feature type="domain" description="3-deoxy-D-manno-octulosonic-acid transferase N-terminal" evidence="9">
    <location>
        <begin position="16"/>
        <end position="194"/>
    </location>
</feature>
<dbReference type="PANTHER" id="PTHR42755:SF1">
    <property type="entry name" value="3-DEOXY-D-MANNO-OCTULOSONIC ACID TRANSFERASE, MITOCHONDRIAL-RELATED"/>
    <property type="match status" value="1"/>
</dbReference>